<keyword evidence="2" id="KW-0813">Transport</keyword>
<evidence type="ECO:0000256" key="5">
    <source>
        <dbReference type="ARBA" id="ARBA00022967"/>
    </source>
</evidence>
<evidence type="ECO:0000313" key="9">
    <source>
        <dbReference type="EMBL" id="MCK1783399.1"/>
    </source>
</evidence>
<protein>
    <recommendedName>
        <fullName evidence="11">Electron transport complex protein RnfE</fullName>
    </recommendedName>
</protein>
<keyword evidence="10" id="KW-1185">Reference proteome</keyword>
<dbReference type="PANTHER" id="PTHR30586:SF0">
    <property type="entry name" value="ION-TRANSLOCATING OXIDOREDUCTASE COMPLEX SUBUNIT E"/>
    <property type="match status" value="1"/>
</dbReference>
<dbReference type="Pfam" id="PF02508">
    <property type="entry name" value="Rnf-Nqr"/>
    <property type="match status" value="1"/>
</dbReference>
<organism evidence="9 10">
    <name type="scientific">Pseudomonas emilianonis</name>
    <dbReference type="NCBI Taxonomy" id="2915812"/>
    <lineage>
        <taxon>Bacteria</taxon>
        <taxon>Pseudomonadati</taxon>
        <taxon>Pseudomonadota</taxon>
        <taxon>Gammaproteobacteria</taxon>
        <taxon>Pseudomonadales</taxon>
        <taxon>Pseudomonadaceae</taxon>
        <taxon>Pseudomonas</taxon>
    </lineage>
</organism>
<proteinExistence type="predicted"/>
<dbReference type="InterPro" id="IPR003667">
    <property type="entry name" value="NqrDE/RnfAE"/>
</dbReference>
<feature type="transmembrane region" description="Helical" evidence="8">
    <location>
        <begin position="86"/>
        <end position="105"/>
    </location>
</feature>
<evidence type="ECO:0000256" key="1">
    <source>
        <dbReference type="ARBA" id="ARBA00004127"/>
    </source>
</evidence>
<evidence type="ECO:0000256" key="6">
    <source>
        <dbReference type="ARBA" id="ARBA00022989"/>
    </source>
</evidence>
<evidence type="ECO:0000256" key="4">
    <source>
        <dbReference type="ARBA" id="ARBA00022692"/>
    </source>
</evidence>
<feature type="transmembrane region" description="Helical" evidence="8">
    <location>
        <begin position="28"/>
        <end position="47"/>
    </location>
</feature>
<evidence type="ECO:0000256" key="7">
    <source>
        <dbReference type="ARBA" id="ARBA00023136"/>
    </source>
</evidence>
<evidence type="ECO:0000256" key="2">
    <source>
        <dbReference type="ARBA" id="ARBA00022448"/>
    </source>
</evidence>
<accession>A0ABT0ED25</accession>
<keyword evidence="6 8" id="KW-1133">Transmembrane helix</keyword>
<evidence type="ECO:0000256" key="8">
    <source>
        <dbReference type="SAM" id="Phobius"/>
    </source>
</evidence>
<dbReference type="PANTHER" id="PTHR30586">
    <property type="entry name" value="ELECTRON TRANSPORT COMPLEX PROTEIN RNFE"/>
    <property type="match status" value="1"/>
</dbReference>
<evidence type="ECO:0008006" key="11">
    <source>
        <dbReference type="Google" id="ProtNLM"/>
    </source>
</evidence>
<keyword evidence="3" id="KW-0997">Cell inner membrane</keyword>
<dbReference type="RefSeq" id="WP_247396268.1">
    <property type="nucleotide sequence ID" value="NZ_JAKNRV010000013.1"/>
</dbReference>
<keyword evidence="4 8" id="KW-0812">Transmembrane</keyword>
<comment type="subcellular location">
    <subcellularLocation>
        <location evidence="1">Endomembrane system</location>
        <topology evidence="1">Multi-pass membrane protein</topology>
    </subcellularLocation>
</comment>
<gene>
    <name evidence="9" type="ORF">L9Z73_03200</name>
</gene>
<feature type="transmembrane region" description="Helical" evidence="8">
    <location>
        <begin position="117"/>
        <end position="135"/>
    </location>
</feature>
<keyword evidence="7 8" id="KW-0472">Membrane</keyword>
<comment type="caution">
    <text evidence="9">The sequence shown here is derived from an EMBL/GenBank/DDBJ whole genome shotgun (WGS) entry which is preliminary data.</text>
</comment>
<evidence type="ECO:0000313" key="10">
    <source>
        <dbReference type="Proteomes" id="UP001317085"/>
    </source>
</evidence>
<name>A0ABT0ED25_9PSED</name>
<keyword evidence="3" id="KW-1003">Cell membrane</keyword>
<dbReference type="PIRSF" id="PIRSF006102">
    <property type="entry name" value="NQR_DE"/>
    <property type="match status" value="1"/>
</dbReference>
<sequence length="164" mass="17529">MTKAVGLANASMLAPLLGVTDTLPKALSFLALSTLIVTFYGLTMRALRSRLSTPLRLGASLTVAATLVSCAQLLLQAFALPMYQQLGIYLALISVQCVVLEHQGFFEASQRKAQLRLVGLFAALMIILGLLRATVATQLMPAGFILLGLLLAGLQAWAHFSQSR</sequence>
<feature type="transmembrane region" description="Helical" evidence="8">
    <location>
        <begin position="59"/>
        <end position="80"/>
    </location>
</feature>
<reference evidence="9 10" key="1">
    <citation type="submission" date="2022-02" db="EMBL/GenBank/DDBJ databases">
        <title>Comparative genomics of the first Antarctic Pseudomonas spp. capable of biotransforming 2,4,6-Trinitrotoluene.</title>
        <authorList>
            <person name="Cabrera M.A."/>
            <person name="Marquez S.L."/>
            <person name="Perez-Donoso J.M."/>
        </authorList>
    </citation>
    <scope>NUCLEOTIDE SEQUENCE [LARGE SCALE GENOMIC DNA]</scope>
    <source>
        <strain evidence="9 10">TNT11</strain>
    </source>
</reference>
<evidence type="ECO:0000256" key="3">
    <source>
        <dbReference type="ARBA" id="ARBA00022519"/>
    </source>
</evidence>
<keyword evidence="5" id="KW-1278">Translocase</keyword>
<feature type="transmembrane region" description="Helical" evidence="8">
    <location>
        <begin position="141"/>
        <end position="160"/>
    </location>
</feature>
<dbReference type="EMBL" id="JAKNRV010000013">
    <property type="protein sequence ID" value="MCK1783399.1"/>
    <property type="molecule type" value="Genomic_DNA"/>
</dbReference>
<dbReference type="Proteomes" id="UP001317085">
    <property type="component" value="Unassembled WGS sequence"/>
</dbReference>